<feature type="region of interest" description="Disordered" evidence="7">
    <location>
        <begin position="321"/>
        <end position="344"/>
    </location>
</feature>
<dbReference type="SUPFAM" id="SSF52540">
    <property type="entry name" value="P-loop containing nucleoside triphosphate hydrolases"/>
    <property type="match status" value="1"/>
</dbReference>
<dbReference type="InterPro" id="IPR011545">
    <property type="entry name" value="DEAD/DEAH_box_helicase_dom"/>
</dbReference>
<feature type="region of interest" description="Disordered" evidence="7">
    <location>
        <begin position="30"/>
        <end position="230"/>
    </location>
</feature>
<dbReference type="GO" id="GO:0003676">
    <property type="term" value="F:nucleic acid binding"/>
    <property type="evidence" value="ECO:0007669"/>
    <property type="project" value="InterPro"/>
</dbReference>
<evidence type="ECO:0000313" key="10">
    <source>
        <dbReference type="EMBL" id="TFK98267.1"/>
    </source>
</evidence>
<dbReference type="STRING" id="1884261.A0A5C3QAP1"/>
<feature type="compositionally biased region" description="Basic and acidic residues" evidence="7">
    <location>
        <begin position="104"/>
        <end position="113"/>
    </location>
</feature>
<dbReference type="EMBL" id="ML178841">
    <property type="protein sequence ID" value="TFK98267.1"/>
    <property type="molecule type" value="Genomic_DNA"/>
</dbReference>
<feature type="compositionally biased region" description="Low complexity" evidence="7">
    <location>
        <begin position="75"/>
        <end position="85"/>
    </location>
</feature>
<comment type="catalytic activity">
    <reaction evidence="6">
        <text>ATP + H2O = ADP + phosphate + H(+)</text>
        <dbReference type="Rhea" id="RHEA:13065"/>
        <dbReference type="ChEBI" id="CHEBI:15377"/>
        <dbReference type="ChEBI" id="CHEBI:15378"/>
        <dbReference type="ChEBI" id="CHEBI:30616"/>
        <dbReference type="ChEBI" id="CHEBI:43474"/>
        <dbReference type="ChEBI" id="CHEBI:456216"/>
        <dbReference type="EC" id="3.6.4.13"/>
    </reaction>
</comment>
<protein>
    <recommendedName>
        <fullName evidence="1">RNA helicase</fullName>
        <ecNumber evidence="1">3.6.4.13</ecNumber>
    </recommendedName>
</protein>
<keyword evidence="3 10" id="KW-0378">Hydrolase</keyword>
<dbReference type="InterPro" id="IPR001650">
    <property type="entry name" value="Helicase_C-like"/>
</dbReference>
<evidence type="ECO:0000259" key="9">
    <source>
        <dbReference type="PROSITE" id="PS51194"/>
    </source>
</evidence>
<dbReference type="OrthoDB" id="10256233at2759"/>
<dbReference type="Pfam" id="PF00271">
    <property type="entry name" value="Helicase_C"/>
    <property type="match status" value="1"/>
</dbReference>
<dbReference type="PROSITE" id="PS51192">
    <property type="entry name" value="HELICASE_ATP_BIND_1"/>
    <property type="match status" value="1"/>
</dbReference>
<evidence type="ECO:0000256" key="1">
    <source>
        <dbReference type="ARBA" id="ARBA00012552"/>
    </source>
</evidence>
<dbReference type="GO" id="GO:0016787">
    <property type="term" value="F:hydrolase activity"/>
    <property type="evidence" value="ECO:0007669"/>
    <property type="project" value="UniProtKB-KW"/>
</dbReference>
<keyword evidence="11" id="KW-1185">Reference proteome</keyword>
<dbReference type="EC" id="3.6.4.13" evidence="1"/>
<dbReference type="Proteomes" id="UP000305067">
    <property type="component" value="Unassembled WGS sequence"/>
</dbReference>
<name>A0A5C3QAP1_9AGAR</name>
<dbReference type="Gene3D" id="3.40.50.300">
    <property type="entry name" value="P-loop containing nucleotide triphosphate hydrolases"/>
    <property type="match status" value="2"/>
</dbReference>
<dbReference type="PANTHER" id="PTHR47960">
    <property type="entry name" value="DEAD-BOX ATP-DEPENDENT RNA HELICASE 50"/>
    <property type="match status" value="1"/>
</dbReference>
<evidence type="ECO:0000313" key="11">
    <source>
        <dbReference type="Proteomes" id="UP000305067"/>
    </source>
</evidence>
<sequence length="752" mass="81157">MSAPSLRHAFETSVKALYGPNGRIPCRLLHTTPSLNAYPTKKKGRGGAGAGAGPPKSEAGPSYTARTQLSKEFTPSSSSSSSSSSRRPRRRSSGGGGEDPTAARIRDFSREGAPHPSSLSSPTPPSENFDGPEKGTFRRWRSPGNKSGIGSGQGLLGRAHRRNIFDRSPARTSSAPGGKYASGRNDTGGKPAYRTGTTPISSFARAPSTSTSPYTKNEPEFGAWKTNPNLDDDVQRGRILPETQFTSPPLLPGFVDALKGMFGEKARPTAVQALSVQGIVRQEGEEGGGGEKTQHLLAAETGSGKSIAYLLPVLQSLKLAERSRSESDSSQPSSSTRKNPPMAPRAIILAPTHELARQLAQFAKTLSHHEKLRVQCLSRANVRNSDASDGDVAHDVDVLVGTPMKVLETLKGRGWWDREIDQEHDEEEGGDRRRRRERKGVNVDVEAQAELGTGGGEGRLSLERVEWVVIDEADVLLDPDFIKTTNLLLSSIDASRRPPFPSPSPSEAKDHTFNLILSTATIPTSLSTYLSTTYPSLTRLASPGVHRLPTTLRTEFVPLPDGGLGAKNRTIERRIRQVWENDYKLAVDRARKANLRPVPQWSKIIVFANKNGRVESLAAYLEEKGVGCVGMGGERGRVWGSNRHLKGFLRELDPSLSPASSTDPHVLITTSLLSRGLDFAPSVRYVFITDEPRNTVDFLHRAGRSGRAGLEGTVVVFAKEGKGGEVMFLLCSVLASDELATGSIGSFELSVL</sequence>
<proteinExistence type="predicted"/>
<dbReference type="InterPro" id="IPR027417">
    <property type="entry name" value="P-loop_NTPase"/>
</dbReference>
<dbReference type="PROSITE" id="PS51194">
    <property type="entry name" value="HELICASE_CTER"/>
    <property type="match status" value="1"/>
</dbReference>
<feature type="compositionally biased region" description="Polar residues" evidence="7">
    <location>
        <begin position="64"/>
        <end position="74"/>
    </location>
</feature>
<evidence type="ECO:0000256" key="2">
    <source>
        <dbReference type="ARBA" id="ARBA00022741"/>
    </source>
</evidence>
<feature type="domain" description="Helicase C-terminal" evidence="9">
    <location>
        <begin position="594"/>
        <end position="752"/>
    </location>
</feature>
<dbReference type="SMART" id="SM00490">
    <property type="entry name" value="HELICc"/>
    <property type="match status" value="1"/>
</dbReference>
<evidence type="ECO:0000259" key="8">
    <source>
        <dbReference type="PROSITE" id="PS51192"/>
    </source>
</evidence>
<feature type="domain" description="Helicase ATP-binding" evidence="8">
    <location>
        <begin position="286"/>
        <end position="540"/>
    </location>
</feature>
<evidence type="ECO:0000256" key="5">
    <source>
        <dbReference type="ARBA" id="ARBA00022840"/>
    </source>
</evidence>
<feature type="compositionally biased region" description="Low complexity" evidence="7">
    <location>
        <begin position="328"/>
        <end position="337"/>
    </location>
</feature>
<dbReference type="SMART" id="SM00487">
    <property type="entry name" value="DEXDc"/>
    <property type="match status" value="1"/>
</dbReference>
<dbReference type="GO" id="GO:0005524">
    <property type="term" value="F:ATP binding"/>
    <property type="evidence" value="ECO:0007669"/>
    <property type="project" value="UniProtKB-KW"/>
</dbReference>
<feature type="compositionally biased region" description="Polar residues" evidence="7">
    <location>
        <begin position="195"/>
        <end position="215"/>
    </location>
</feature>
<gene>
    <name evidence="10" type="ORF">BDV98DRAFT_651226</name>
</gene>
<evidence type="ECO:0000256" key="3">
    <source>
        <dbReference type="ARBA" id="ARBA00022801"/>
    </source>
</evidence>
<dbReference type="Pfam" id="PF00270">
    <property type="entry name" value="DEAD"/>
    <property type="match status" value="1"/>
</dbReference>
<organism evidence="10 11">
    <name type="scientific">Pterulicium gracile</name>
    <dbReference type="NCBI Taxonomy" id="1884261"/>
    <lineage>
        <taxon>Eukaryota</taxon>
        <taxon>Fungi</taxon>
        <taxon>Dikarya</taxon>
        <taxon>Basidiomycota</taxon>
        <taxon>Agaricomycotina</taxon>
        <taxon>Agaricomycetes</taxon>
        <taxon>Agaricomycetidae</taxon>
        <taxon>Agaricales</taxon>
        <taxon>Pleurotineae</taxon>
        <taxon>Pterulaceae</taxon>
        <taxon>Pterulicium</taxon>
    </lineage>
</organism>
<keyword evidence="2" id="KW-0547">Nucleotide-binding</keyword>
<accession>A0A5C3QAP1</accession>
<dbReference type="CDD" id="cd18787">
    <property type="entry name" value="SF2_C_DEAD"/>
    <property type="match status" value="1"/>
</dbReference>
<dbReference type="AlphaFoldDB" id="A0A5C3QAP1"/>
<evidence type="ECO:0000256" key="7">
    <source>
        <dbReference type="SAM" id="MobiDB-lite"/>
    </source>
</evidence>
<keyword evidence="5" id="KW-0067">ATP-binding</keyword>
<reference evidence="10 11" key="1">
    <citation type="journal article" date="2019" name="Nat. Ecol. Evol.">
        <title>Megaphylogeny resolves global patterns of mushroom evolution.</title>
        <authorList>
            <person name="Varga T."/>
            <person name="Krizsan K."/>
            <person name="Foldi C."/>
            <person name="Dima B."/>
            <person name="Sanchez-Garcia M."/>
            <person name="Sanchez-Ramirez S."/>
            <person name="Szollosi G.J."/>
            <person name="Szarkandi J.G."/>
            <person name="Papp V."/>
            <person name="Albert L."/>
            <person name="Andreopoulos W."/>
            <person name="Angelini C."/>
            <person name="Antonin V."/>
            <person name="Barry K.W."/>
            <person name="Bougher N.L."/>
            <person name="Buchanan P."/>
            <person name="Buyck B."/>
            <person name="Bense V."/>
            <person name="Catcheside P."/>
            <person name="Chovatia M."/>
            <person name="Cooper J."/>
            <person name="Damon W."/>
            <person name="Desjardin D."/>
            <person name="Finy P."/>
            <person name="Geml J."/>
            <person name="Haridas S."/>
            <person name="Hughes K."/>
            <person name="Justo A."/>
            <person name="Karasinski D."/>
            <person name="Kautmanova I."/>
            <person name="Kiss B."/>
            <person name="Kocsube S."/>
            <person name="Kotiranta H."/>
            <person name="LaButti K.M."/>
            <person name="Lechner B.E."/>
            <person name="Liimatainen K."/>
            <person name="Lipzen A."/>
            <person name="Lukacs Z."/>
            <person name="Mihaltcheva S."/>
            <person name="Morgado L.N."/>
            <person name="Niskanen T."/>
            <person name="Noordeloos M.E."/>
            <person name="Ohm R.A."/>
            <person name="Ortiz-Santana B."/>
            <person name="Ovrebo C."/>
            <person name="Racz N."/>
            <person name="Riley R."/>
            <person name="Savchenko A."/>
            <person name="Shiryaev A."/>
            <person name="Soop K."/>
            <person name="Spirin V."/>
            <person name="Szebenyi C."/>
            <person name="Tomsovsky M."/>
            <person name="Tulloss R.E."/>
            <person name="Uehling J."/>
            <person name="Grigoriev I.V."/>
            <person name="Vagvolgyi C."/>
            <person name="Papp T."/>
            <person name="Martin F.M."/>
            <person name="Miettinen O."/>
            <person name="Hibbett D.S."/>
            <person name="Nagy L.G."/>
        </authorList>
    </citation>
    <scope>NUCLEOTIDE SEQUENCE [LARGE SCALE GENOMIC DNA]</scope>
    <source>
        <strain evidence="10 11">CBS 309.79</strain>
    </source>
</reference>
<evidence type="ECO:0000256" key="4">
    <source>
        <dbReference type="ARBA" id="ARBA00022806"/>
    </source>
</evidence>
<keyword evidence="4" id="KW-0347">Helicase</keyword>
<dbReference type="InterPro" id="IPR014001">
    <property type="entry name" value="Helicase_ATP-bd"/>
</dbReference>
<dbReference type="GO" id="GO:0003724">
    <property type="term" value="F:RNA helicase activity"/>
    <property type="evidence" value="ECO:0007669"/>
    <property type="project" value="UniProtKB-EC"/>
</dbReference>
<evidence type="ECO:0000256" key="6">
    <source>
        <dbReference type="ARBA" id="ARBA00047984"/>
    </source>
</evidence>